<dbReference type="SMART" id="SM00320">
    <property type="entry name" value="WD40"/>
    <property type="match status" value="5"/>
</dbReference>
<dbReference type="PROSITE" id="PS50082">
    <property type="entry name" value="WD_REPEATS_2"/>
    <property type="match status" value="2"/>
</dbReference>
<dbReference type="InterPro" id="IPR001680">
    <property type="entry name" value="WD40_rpt"/>
</dbReference>
<dbReference type="AlphaFoldDB" id="A0A7J6LRY7"/>
<gene>
    <name evidence="21" type="primary">PRPF19</name>
    <name evidence="21" type="ORF">FOZ61_002735</name>
</gene>
<dbReference type="GO" id="GO:0070534">
    <property type="term" value="P:protein K63-linked ubiquitination"/>
    <property type="evidence" value="ECO:0007669"/>
    <property type="project" value="UniProtKB-UniRule"/>
</dbReference>
<feature type="domain" description="U-box" evidence="20">
    <location>
        <begin position="2"/>
        <end position="69"/>
    </location>
</feature>
<keyword evidence="16 18" id="KW-0539">Nucleus</keyword>
<comment type="similarity">
    <text evidence="4 18">Belongs to the WD repeat PRP19 family.</text>
</comment>
<evidence type="ECO:0000256" key="14">
    <source>
        <dbReference type="ARBA" id="ARBA00023187"/>
    </source>
</evidence>
<dbReference type="EC" id="2.3.2.27" evidence="5 18"/>
<comment type="subunit">
    <text evidence="18">Homotetramer.</text>
</comment>
<evidence type="ECO:0000313" key="22">
    <source>
        <dbReference type="Proteomes" id="UP000570595"/>
    </source>
</evidence>
<proteinExistence type="inferred from homology"/>
<dbReference type="SUPFAM" id="SSF50978">
    <property type="entry name" value="WD40 repeat-like"/>
    <property type="match status" value="1"/>
</dbReference>
<evidence type="ECO:0000256" key="7">
    <source>
        <dbReference type="ARBA" id="ARBA00022574"/>
    </source>
</evidence>
<keyword evidence="10 18" id="KW-0747">Spliceosome</keyword>
<dbReference type="FunFam" id="3.30.40.10:FF:000027">
    <property type="entry name" value="Pre-mRNA-processing factor 19, putative"/>
    <property type="match status" value="1"/>
</dbReference>
<keyword evidence="9 18" id="KW-0808">Transferase</keyword>
<dbReference type="InterPro" id="IPR013915">
    <property type="entry name" value="Prp19_cc"/>
</dbReference>
<dbReference type="InterPro" id="IPR055340">
    <property type="entry name" value="RING-Ubox_PRP19"/>
</dbReference>
<evidence type="ECO:0000256" key="16">
    <source>
        <dbReference type="ARBA" id="ARBA00023242"/>
    </source>
</evidence>
<dbReference type="GO" id="GO:0061630">
    <property type="term" value="F:ubiquitin protein ligase activity"/>
    <property type="evidence" value="ECO:0007669"/>
    <property type="project" value="UniProtKB-UniRule"/>
</dbReference>
<evidence type="ECO:0000313" key="21">
    <source>
        <dbReference type="EMBL" id="KAF4662062.1"/>
    </source>
</evidence>
<dbReference type="Pfam" id="PF00400">
    <property type="entry name" value="WD40"/>
    <property type="match status" value="2"/>
</dbReference>
<dbReference type="SUPFAM" id="SSF57850">
    <property type="entry name" value="RING/U-box"/>
    <property type="match status" value="1"/>
</dbReference>
<evidence type="ECO:0000256" key="6">
    <source>
        <dbReference type="ARBA" id="ARBA00015618"/>
    </source>
</evidence>
<name>A0A7J6LRY7_PEROL</name>
<evidence type="ECO:0000256" key="1">
    <source>
        <dbReference type="ARBA" id="ARBA00000900"/>
    </source>
</evidence>
<keyword evidence="14 18" id="KW-0508">mRNA splicing</keyword>
<evidence type="ECO:0000256" key="3">
    <source>
        <dbReference type="ARBA" id="ARBA00004906"/>
    </source>
</evidence>
<evidence type="ECO:0000256" key="5">
    <source>
        <dbReference type="ARBA" id="ARBA00012483"/>
    </source>
</evidence>
<keyword evidence="8 18" id="KW-0507">mRNA processing</keyword>
<dbReference type="SMART" id="SM00504">
    <property type="entry name" value="Ubox"/>
    <property type="match status" value="1"/>
</dbReference>
<feature type="region of interest" description="Disordered" evidence="19">
    <location>
        <begin position="211"/>
        <end position="232"/>
    </location>
</feature>
<dbReference type="InterPro" id="IPR038959">
    <property type="entry name" value="Prp19"/>
</dbReference>
<dbReference type="UniPathway" id="UPA00143"/>
<keyword evidence="7 17" id="KW-0853">WD repeat</keyword>
<dbReference type="EMBL" id="JABAHT010000179">
    <property type="protein sequence ID" value="KAF4662062.1"/>
    <property type="molecule type" value="Genomic_DNA"/>
</dbReference>
<feature type="repeat" description="WD" evidence="17">
    <location>
        <begin position="273"/>
        <end position="305"/>
    </location>
</feature>
<dbReference type="Pfam" id="PF08606">
    <property type="entry name" value="Prp19"/>
    <property type="match status" value="1"/>
</dbReference>
<organism evidence="21 22">
    <name type="scientific">Perkinsus olseni</name>
    <name type="common">Perkinsus atlanticus</name>
    <dbReference type="NCBI Taxonomy" id="32597"/>
    <lineage>
        <taxon>Eukaryota</taxon>
        <taxon>Sar</taxon>
        <taxon>Alveolata</taxon>
        <taxon>Perkinsozoa</taxon>
        <taxon>Perkinsea</taxon>
        <taxon>Perkinsida</taxon>
        <taxon>Perkinsidae</taxon>
        <taxon>Perkinsus</taxon>
    </lineage>
</organism>
<evidence type="ECO:0000256" key="10">
    <source>
        <dbReference type="ARBA" id="ARBA00022728"/>
    </source>
</evidence>
<dbReference type="GO" id="GO:0000398">
    <property type="term" value="P:mRNA splicing, via spliceosome"/>
    <property type="evidence" value="ECO:0007669"/>
    <property type="project" value="InterPro"/>
</dbReference>
<evidence type="ECO:0000256" key="8">
    <source>
        <dbReference type="ARBA" id="ARBA00022664"/>
    </source>
</evidence>
<dbReference type="GO" id="GO:0071006">
    <property type="term" value="C:U2-type catalytic step 1 spliceosome"/>
    <property type="evidence" value="ECO:0007669"/>
    <property type="project" value="TreeGrafter"/>
</dbReference>
<keyword evidence="12 18" id="KW-0227">DNA damage</keyword>
<evidence type="ECO:0000256" key="9">
    <source>
        <dbReference type="ARBA" id="ARBA00022679"/>
    </source>
</evidence>
<dbReference type="InterPro" id="IPR036322">
    <property type="entry name" value="WD40_repeat_dom_sf"/>
</dbReference>
<dbReference type="PANTHER" id="PTHR43995:SF1">
    <property type="entry name" value="PRE-MRNA-PROCESSING FACTOR 19"/>
    <property type="match status" value="1"/>
</dbReference>
<evidence type="ECO:0000256" key="19">
    <source>
        <dbReference type="SAM" id="MobiDB-lite"/>
    </source>
</evidence>
<feature type="repeat" description="WD" evidence="17">
    <location>
        <begin position="417"/>
        <end position="451"/>
    </location>
</feature>
<evidence type="ECO:0000256" key="4">
    <source>
        <dbReference type="ARBA" id="ARBA00006388"/>
    </source>
</evidence>
<dbReference type="Gene3D" id="3.30.40.10">
    <property type="entry name" value="Zinc/RING finger domain, C3HC4 (zinc finger)"/>
    <property type="match status" value="1"/>
</dbReference>
<evidence type="ECO:0000256" key="12">
    <source>
        <dbReference type="ARBA" id="ARBA00022763"/>
    </source>
</evidence>
<dbReference type="GO" id="GO:0006281">
    <property type="term" value="P:DNA repair"/>
    <property type="evidence" value="ECO:0007669"/>
    <property type="project" value="UniProtKB-KW"/>
</dbReference>
<dbReference type="OrthoDB" id="687049at2759"/>
<comment type="catalytic activity">
    <reaction evidence="1 18">
        <text>S-ubiquitinyl-[E2 ubiquitin-conjugating enzyme]-L-cysteine + [acceptor protein]-L-lysine = [E2 ubiquitin-conjugating enzyme]-L-cysteine + N(6)-ubiquitinyl-[acceptor protein]-L-lysine.</text>
        <dbReference type="EC" id="2.3.2.27"/>
    </reaction>
</comment>
<sequence length="525" mass="56262">MTIVCAISGEVPDDPVLSKTGYVFSRRLIEKALTENGGKCPVTGQDLDKETDLYPIHANSVVTPRPATSSSISSMLHDFQNEWDNLMLETYKLRESLTTTRAQLSQTLYQHEAACRVICRLAKERDVAVSRVRQLSTDLAKARAYAATGMEADVSAEGGAQDEAADVADGFIQEAVAVSEKLMSGRKKRKHPKLAKEDAVKAYTVQGTAEKLAQADTATPSGKRRRKNAPSNATVTAIDIHFQDNDRMLVGGSAGCATLYNRATKTTVCTVTHSTDKSAVTAVKLHPNEELFATGGADGNVRVWKSAKEGEWECEHVAVGNSVSVDSPVNNLEWHPTGEALVVSTESGKWAILKLDREEGLSHMIDMSNTSATGEAFGMHPDGSLFAYYNNKTGCVSVYSLQQKAEVTSAKMPHANVTALAFSENGYHMATGTKDGEIKLWDLRKATDFATLTAAGPVEDISFDHSGHYLAAGSAKGADVYHFHGKTSLSEVAHFDAAGSALAWLNDATGLVLANGGDVQTFGSP</sequence>
<evidence type="ECO:0000256" key="13">
    <source>
        <dbReference type="ARBA" id="ARBA00022786"/>
    </source>
</evidence>
<dbReference type="GO" id="GO:0000974">
    <property type="term" value="C:Prp19 complex"/>
    <property type="evidence" value="ECO:0007669"/>
    <property type="project" value="UniProtKB-UniRule"/>
</dbReference>
<evidence type="ECO:0000256" key="18">
    <source>
        <dbReference type="RuleBase" id="RU367101"/>
    </source>
</evidence>
<dbReference type="Proteomes" id="UP000570595">
    <property type="component" value="Unassembled WGS sequence"/>
</dbReference>
<comment type="caution">
    <text evidence="21">The sequence shown here is derived from an EMBL/GenBank/DDBJ whole genome shotgun (WGS) entry which is preliminary data.</text>
</comment>
<dbReference type="Gene3D" id="2.130.10.10">
    <property type="entry name" value="YVTN repeat-like/Quinoprotein amine dehydrogenase"/>
    <property type="match status" value="1"/>
</dbReference>
<protein>
    <recommendedName>
        <fullName evidence="6 18">Pre-mRNA-processing factor 19</fullName>
        <ecNumber evidence="5 18">2.3.2.27</ecNumber>
    </recommendedName>
</protein>
<evidence type="ECO:0000256" key="11">
    <source>
        <dbReference type="ARBA" id="ARBA00022737"/>
    </source>
</evidence>
<evidence type="ECO:0000259" key="20">
    <source>
        <dbReference type="SMART" id="SM00504"/>
    </source>
</evidence>
<evidence type="ECO:0000256" key="17">
    <source>
        <dbReference type="PROSITE-ProRule" id="PRU00221"/>
    </source>
</evidence>
<keyword evidence="15 18" id="KW-0234">DNA repair</keyword>
<comment type="subcellular location">
    <subcellularLocation>
        <location evidence="2 18">Nucleus</location>
    </subcellularLocation>
</comment>
<comment type="pathway">
    <text evidence="3 18">Protein modification; protein ubiquitination.</text>
</comment>
<reference evidence="21 22" key="1">
    <citation type="submission" date="2020-04" db="EMBL/GenBank/DDBJ databases">
        <title>Perkinsus olseni comparative genomics.</title>
        <authorList>
            <person name="Bogema D.R."/>
        </authorList>
    </citation>
    <scope>NUCLEOTIDE SEQUENCE [LARGE SCALE GENOMIC DNA]</scope>
    <source>
        <strain evidence="21">ATCC PRA-179</strain>
    </source>
</reference>
<dbReference type="PROSITE" id="PS00678">
    <property type="entry name" value="WD_REPEATS_1"/>
    <property type="match status" value="1"/>
</dbReference>
<accession>A0A7J6LRY7</accession>
<dbReference type="GO" id="GO:0005737">
    <property type="term" value="C:cytoplasm"/>
    <property type="evidence" value="ECO:0007669"/>
    <property type="project" value="TreeGrafter"/>
</dbReference>
<dbReference type="InterPro" id="IPR019775">
    <property type="entry name" value="WD40_repeat_CS"/>
</dbReference>
<keyword evidence="13 18" id="KW-0833">Ubl conjugation pathway</keyword>
<dbReference type="PANTHER" id="PTHR43995">
    <property type="entry name" value="PRE-MRNA-PROCESSING FACTOR 19"/>
    <property type="match status" value="1"/>
</dbReference>
<evidence type="ECO:0000256" key="2">
    <source>
        <dbReference type="ARBA" id="ARBA00004123"/>
    </source>
</evidence>
<keyword evidence="11" id="KW-0677">Repeat</keyword>
<dbReference type="PROSITE" id="PS50294">
    <property type="entry name" value="WD_REPEATS_REGION"/>
    <property type="match status" value="2"/>
</dbReference>
<dbReference type="CDD" id="cd16656">
    <property type="entry name" value="RING-Ubox_PRP19"/>
    <property type="match status" value="1"/>
</dbReference>
<dbReference type="InterPro" id="IPR003613">
    <property type="entry name" value="Ubox_domain"/>
</dbReference>
<evidence type="ECO:0000256" key="15">
    <source>
        <dbReference type="ARBA" id="ARBA00023204"/>
    </source>
</evidence>
<dbReference type="InterPro" id="IPR013083">
    <property type="entry name" value="Znf_RING/FYVE/PHD"/>
</dbReference>
<dbReference type="InterPro" id="IPR015943">
    <property type="entry name" value="WD40/YVTN_repeat-like_dom_sf"/>
</dbReference>
<comment type="function">
    <text evidence="18">Ubiquitin-protein ligase which is mainly involved pre-mRNA splicing and DNA repair. Required for pre-mRNA splicing as component of the spliceosome.</text>
</comment>